<dbReference type="Proteomes" id="UP000299102">
    <property type="component" value="Unassembled WGS sequence"/>
</dbReference>
<dbReference type="OrthoDB" id="6626714at2759"/>
<gene>
    <name evidence="2" type="ORF">EVAR_43145_1</name>
</gene>
<evidence type="ECO:0000313" key="2">
    <source>
        <dbReference type="EMBL" id="GBP65038.1"/>
    </source>
</evidence>
<sequence length="337" mass="38488">MSPLILCQAVTEHKLQACPLEWTVVDLKENIFVKCQIRRVQLVEWPLSVAREWRGGARRGGGGAHKSVAAARRSTHFEGSRHFFQMSKLFAQSEKRARLRTIEEEIRRAKYLSEPTPSTSSYVPLQDDSSSESNENLDLQEDVPKLVENTQPSKTFLRRAFITPKLVAALDRCQLSMRKPMFTLEATIEVLGYNIDEFPITIKSSYQDLCFLKSNKSSVKIDKTISKAALPKITQHLLYLTDEVSILSLFDDDVDQETKIIMVQNLTKEDEITYGKRYIPSKEELCGSLYEKTLKIEDIFLHECSTLWSNNALFQEARKVLAVRVVNDVAARTIKLI</sequence>
<reference evidence="2 3" key="1">
    <citation type="journal article" date="2019" name="Commun. Biol.">
        <title>The bagworm genome reveals a unique fibroin gene that provides high tensile strength.</title>
        <authorList>
            <person name="Kono N."/>
            <person name="Nakamura H."/>
            <person name="Ohtoshi R."/>
            <person name="Tomita M."/>
            <person name="Numata K."/>
            <person name="Arakawa K."/>
        </authorList>
    </citation>
    <scope>NUCLEOTIDE SEQUENCE [LARGE SCALE GENOMIC DNA]</scope>
</reference>
<dbReference type="EMBL" id="BGZK01000917">
    <property type="protein sequence ID" value="GBP65038.1"/>
    <property type="molecule type" value="Genomic_DNA"/>
</dbReference>
<evidence type="ECO:0000256" key="1">
    <source>
        <dbReference type="SAM" id="MobiDB-lite"/>
    </source>
</evidence>
<feature type="region of interest" description="Disordered" evidence="1">
    <location>
        <begin position="113"/>
        <end position="138"/>
    </location>
</feature>
<dbReference type="AlphaFoldDB" id="A0A4C1XNI0"/>
<comment type="caution">
    <text evidence="2">The sequence shown here is derived from an EMBL/GenBank/DDBJ whole genome shotgun (WGS) entry which is preliminary data.</text>
</comment>
<accession>A0A4C1XNI0</accession>
<feature type="compositionally biased region" description="Low complexity" evidence="1">
    <location>
        <begin position="125"/>
        <end position="137"/>
    </location>
</feature>
<name>A0A4C1XNI0_EUMVA</name>
<keyword evidence="3" id="KW-1185">Reference proteome</keyword>
<organism evidence="2 3">
    <name type="scientific">Eumeta variegata</name>
    <name type="common">Bagworm moth</name>
    <name type="synonym">Eumeta japonica</name>
    <dbReference type="NCBI Taxonomy" id="151549"/>
    <lineage>
        <taxon>Eukaryota</taxon>
        <taxon>Metazoa</taxon>
        <taxon>Ecdysozoa</taxon>
        <taxon>Arthropoda</taxon>
        <taxon>Hexapoda</taxon>
        <taxon>Insecta</taxon>
        <taxon>Pterygota</taxon>
        <taxon>Neoptera</taxon>
        <taxon>Endopterygota</taxon>
        <taxon>Lepidoptera</taxon>
        <taxon>Glossata</taxon>
        <taxon>Ditrysia</taxon>
        <taxon>Tineoidea</taxon>
        <taxon>Psychidae</taxon>
        <taxon>Oiketicinae</taxon>
        <taxon>Eumeta</taxon>
    </lineage>
</organism>
<evidence type="ECO:0000313" key="3">
    <source>
        <dbReference type="Proteomes" id="UP000299102"/>
    </source>
</evidence>
<proteinExistence type="predicted"/>
<protein>
    <submittedName>
        <fullName evidence="2">Uncharacterized protein</fullName>
    </submittedName>
</protein>